<dbReference type="InterPro" id="IPR003462">
    <property type="entry name" value="ODC_Mu_crystall"/>
</dbReference>
<proteinExistence type="predicted"/>
<comment type="caution">
    <text evidence="1">The sequence shown here is derived from an EMBL/GenBank/DDBJ whole genome shotgun (WGS) entry which is preliminary data.</text>
</comment>
<evidence type="ECO:0000313" key="1">
    <source>
        <dbReference type="EMBL" id="PWJ30141.1"/>
    </source>
</evidence>
<dbReference type="PANTHER" id="PTHR13812:SF19">
    <property type="entry name" value="KETIMINE REDUCTASE MU-CRYSTALLIN"/>
    <property type="match status" value="1"/>
</dbReference>
<dbReference type="NCBIfam" id="NF004848">
    <property type="entry name" value="PRK06199.1"/>
    <property type="match status" value="1"/>
</dbReference>
<accession>A0A2Y9BHJ5</accession>
<name>A0A2Y9BHJ5_9FIRM</name>
<dbReference type="OrthoDB" id="9792005at2"/>
<dbReference type="InterPro" id="IPR023401">
    <property type="entry name" value="ODC_N"/>
</dbReference>
<dbReference type="Gene3D" id="3.40.50.720">
    <property type="entry name" value="NAD(P)-binding Rossmann-like Domain"/>
    <property type="match status" value="1"/>
</dbReference>
<dbReference type="RefSeq" id="WP_109730586.1">
    <property type="nucleotide sequence ID" value="NZ_BAAACK010000019.1"/>
</dbReference>
<dbReference type="PANTHER" id="PTHR13812">
    <property type="entry name" value="KETIMINE REDUCTASE MU-CRYSTALLIN"/>
    <property type="match status" value="1"/>
</dbReference>
<gene>
    <name evidence="1" type="ORF">A8806_1044</name>
</gene>
<reference evidence="1 2" key="1">
    <citation type="submission" date="2018-05" db="EMBL/GenBank/DDBJ databases">
        <title>The Hungate 1000. A catalogue of reference genomes from the rumen microbiome.</title>
        <authorList>
            <person name="Kelly W."/>
        </authorList>
    </citation>
    <scope>NUCLEOTIDE SEQUENCE [LARGE SCALE GENOMIC DNA]</scope>
    <source>
        <strain evidence="1 2">NLAE-zl-C242</strain>
    </source>
</reference>
<dbReference type="Gene3D" id="3.30.1780.10">
    <property type="entry name" value="ornithine cyclodeaminase, domain 1"/>
    <property type="match status" value="1"/>
</dbReference>
<evidence type="ECO:0000313" key="2">
    <source>
        <dbReference type="Proteomes" id="UP000245845"/>
    </source>
</evidence>
<dbReference type="EMBL" id="QGDL01000004">
    <property type="protein sequence ID" value="PWJ30141.1"/>
    <property type="molecule type" value="Genomic_DNA"/>
</dbReference>
<dbReference type="GO" id="GO:0005737">
    <property type="term" value="C:cytoplasm"/>
    <property type="evidence" value="ECO:0007669"/>
    <property type="project" value="TreeGrafter"/>
</dbReference>
<dbReference type="Proteomes" id="UP000245845">
    <property type="component" value="Unassembled WGS sequence"/>
</dbReference>
<dbReference type="SUPFAM" id="SSF51735">
    <property type="entry name" value="NAD(P)-binding Rossmann-fold domains"/>
    <property type="match status" value="1"/>
</dbReference>
<dbReference type="Pfam" id="PF02423">
    <property type="entry name" value="OCD_Mu_crystall"/>
    <property type="match status" value="1"/>
</dbReference>
<sequence length="373" mass="40682">MSHKTEFLYLSEQDTIKAGVLDAVKCIDNAEEVFTLLSKGDYLMGGSNHNSHGLGIVFPKESPFPNMPVAGPDRRFVAMPAYLGGRFDVCGNKWYGSNAENPKKGLPRSVLTVTLNDKDTGEPLSFMSANLLSAARTGAVPGVAARHLARKDSEVVTVLGCGQINRSCLRSILTQLPNAKKIVCYDIFEEAGKKFLGWAKEELGIDGIVTTDLEEAVRAGEVITVAASRLKPLYIKDEWLQEGVTLLITGPMQSDDSFWMNTKLIYDNVRLHEAYVQEAVESGDKAASYASVIGGPIYTLIDDGKIRPLVESTSIGEVILGEKEGRADSKERVTFVACGMATFDVGLGYDLYQTALKEGIGQKLVLWDDPYQK</sequence>
<organism evidence="1 2">
    <name type="scientific">Faecalicatena orotica</name>
    <dbReference type="NCBI Taxonomy" id="1544"/>
    <lineage>
        <taxon>Bacteria</taxon>
        <taxon>Bacillati</taxon>
        <taxon>Bacillota</taxon>
        <taxon>Clostridia</taxon>
        <taxon>Lachnospirales</taxon>
        <taxon>Lachnospiraceae</taxon>
        <taxon>Faecalicatena</taxon>
    </lineage>
</organism>
<protein>
    <submittedName>
        <fullName evidence="1">Ornithine cyclodeaminase</fullName>
    </submittedName>
</protein>
<dbReference type="AlphaFoldDB" id="A0A2Y9BHJ5"/>
<dbReference type="InterPro" id="IPR036291">
    <property type="entry name" value="NAD(P)-bd_dom_sf"/>
</dbReference>
<dbReference type="PIRSF" id="PIRSF001439">
    <property type="entry name" value="CryM"/>
    <property type="match status" value="1"/>
</dbReference>
<keyword evidence="2" id="KW-1185">Reference proteome</keyword>